<dbReference type="EMBL" id="CM056810">
    <property type="protein sequence ID" value="KAJ8644271.1"/>
    <property type="molecule type" value="Genomic_DNA"/>
</dbReference>
<comment type="caution">
    <text evidence="1">The sequence shown here is derived from an EMBL/GenBank/DDBJ whole genome shotgun (WGS) entry which is preliminary data.</text>
</comment>
<name>A0ACC2MFU7_PERAE</name>
<protein>
    <submittedName>
        <fullName evidence="1">Uncharacterized protein</fullName>
    </submittedName>
</protein>
<sequence length="371" mass="41754">MVSGLSELKAPSKLCKDYMVGKQQRYTFPKKSTWKASRRLQLVHADICGPIKPISNSKKSEESKAYILYDPASRKIIVSRDVVFEEDKSWDWDKSHEEAIIADFEWGDSEVEAAVIDDNEEDNEDDFNGDIEGGVDNSSLDEPIEESSLSSNEGRNRRPPIWMRDYESGEGLSGEEDVANLAMFAAADPISYEDAMRYFLGIEVMQSSDGIYISQRKYALEVLERFGMDKSNPVHNPIVPGAVSWSLRKQPVVTLSTTKAEFIAAASCACQAVWLRRILEKLSHTQSKSTTVYCDNSSAIKLSKNLVMHGRSKHIDVRFHFLRELTKAETVMMVHCNTKEQVADVVTKPLKFDAFLKLRKLLGVCPVPSVN</sequence>
<proteinExistence type="predicted"/>
<dbReference type="Proteomes" id="UP001234297">
    <property type="component" value="Chromosome 2"/>
</dbReference>
<evidence type="ECO:0000313" key="2">
    <source>
        <dbReference type="Proteomes" id="UP001234297"/>
    </source>
</evidence>
<keyword evidence="2" id="KW-1185">Reference proteome</keyword>
<organism evidence="1 2">
    <name type="scientific">Persea americana</name>
    <name type="common">Avocado</name>
    <dbReference type="NCBI Taxonomy" id="3435"/>
    <lineage>
        <taxon>Eukaryota</taxon>
        <taxon>Viridiplantae</taxon>
        <taxon>Streptophyta</taxon>
        <taxon>Embryophyta</taxon>
        <taxon>Tracheophyta</taxon>
        <taxon>Spermatophyta</taxon>
        <taxon>Magnoliopsida</taxon>
        <taxon>Magnoliidae</taxon>
        <taxon>Laurales</taxon>
        <taxon>Lauraceae</taxon>
        <taxon>Persea</taxon>
    </lineage>
</organism>
<evidence type="ECO:0000313" key="1">
    <source>
        <dbReference type="EMBL" id="KAJ8644271.1"/>
    </source>
</evidence>
<reference evidence="1 2" key="1">
    <citation type="journal article" date="2022" name="Hortic Res">
        <title>A haplotype resolved chromosomal level avocado genome allows analysis of novel avocado genes.</title>
        <authorList>
            <person name="Nath O."/>
            <person name="Fletcher S.J."/>
            <person name="Hayward A."/>
            <person name="Shaw L.M."/>
            <person name="Masouleh A.K."/>
            <person name="Furtado A."/>
            <person name="Henry R.J."/>
            <person name="Mitter N."/>
        </authorList>
    </citation>
    <scope>NUCLEOTIDE SEQUENCE [LARGE SCALE GENOMIC DNA]</scope>
    <source>
        <strain evidence="2">cv. Hass</strain>
    </source>
</reference>
<gene>
    <name evidence="1" type="ORF">MRB53_006019</name>
</gene>
<accession>A0ACC2MFU7</accession>